<dbReference type="InterPro" id="IPR007362">
    <property type="entry name" value="DUF429"/>
</dbReference>
<proteinExistence type="predicted"/>
<dbReference type="EMBL" id="CP133151">
    <property type="protein sequence ID" value="WVT06562.1"/>
    <property type="molecule type" value="Genomic_DNA"/>
</dbReference>
<feature type="region of interest" description="Disordered" evidence="1">
    <location>
        <begin position="132"/>
        <end position="154"/>
    </location>
</feature>
<evidence type="ECO:0000256" key="1">
    <source>
        <dbReference type="SAM" id="MobiDB-lite"/>
    </source>
</evidence>
<evidence type="ECO:0000313" key="2">
    <source>
        <dbReference type="EMBL" id="WVT06562.1"/>
    </source>
</evidence>
<dbReference type="RefSeq" id="WP_331375609.1">
    <property type="nucleotide sequence ID" value="NZ_CP133151.1"/>
</dbReference>
<name>A0ABZ2BGF1_9HYPH</name>
<gene>
    <name evidence="2" type="ORF">RB548_22890</name>
</gene>
<keyword evidence="2" id="KW-0614">Plasmid</keyword>
<reference evidence="2" key="1">
    <citation type="submission" date="2023-08" db="EMBL/GenBank/DDBJ databases">
        <title>Complete genome sequence of Sinorhizobium chiapanecum ITTG S70 isolated from Acaciella angustissima nodules in Chiapas-Mexico.</title>
        <authorList>
            <person name="Rincon-Rosales R."/>
            <person name="Rogel M.A."/>
            <person name="Rincon-Medina C.I."/>
            <person name="Guerrero G."/>
            <person name="Manzano-Gomez L.A."/>
            <person name="Lopez-Lopez A."/>
            <person name="Rincon Molina F.A."/>
            <person name="Martinez-Romero E."/>
        </authorList>
    </citation>
    <scope>NUCLEOTIDE SEQUENCE</scope>
    <source>
        <strain evidence="2">ITTG S70</strain>
        <plasmid evidence="2">pSchITTGS70c</plasmid>
    </source>
</reference>
<sequence length="196" mass="21971">MPGLLEVYPHPALVELMRTEKRLPCKQGETRDYWPMETPANRRTKLFETWRVIVAGLDQEVPGASEVLQLPPLEAPSWQLKAFEDMLDAVICAWGGICVFEGSAVQHGDDTSAIWIPGQSFWRRRGAGRDRIPAAMDRTPASDPPSSEDAKRLAAADPVNAYYEAQRRAARSRANGDLGEHWHWAPAKWPASNRMP</sequence>
<organism evidence="2 3">
    <name type="scientific">Sinorhizobium chiapasense</name>
    <dbReference type="NCBI Taxonomy" id="501572"/>
    <lineage>
        <taxon>Bacteria</taxon>
        <taxon>Pseudomonadati</taxon>
        <taxon>Pseudomonadota</taxon>
        <taxon>Alphaproteobacteria</taxon>
        <taxon>Hyphomicrobiales</taxon>
        <taxon>Rhizobiaceae</taxon>
        <taxon>Sinorhizobium/Ensifer group</taxon>
        <taxon>Sinorhizobium</taxon>
    </lineage>
</organism>
<evidence type="ECO:0000313" key="3">
    <source>
        <dbReference type="Proteomes" id="UP001432360"/>
    </source>
</evidence>
<geneLocation type="plasmid" evidence="2 3">
    <name>pSchITTGS70c</name>
</geneLocation>
<accession>A0ABZ2BGF1</accession>
<dbReference type="Pfam" id="PF04250">
    <property type="entry name" value="DUF429"/>
    <property type="match status" value="1"/>
</dbReference>
<protein>
    <submittedName>
        <fullName evidence="2">DUF429 domain-containing protein</fullName>
    </submittedName>
</protein>
<keyword evidence="3" id="KW-1185">Reference proteome</keyword>
<dbReference type="Proteomes" id="UP001432360">
    <property type="component" value="Plasmid pSchITTGS70c"/>
</dbReference>